<dbReference type="AlphaFoldDB" id="C4JUB4"/>
<dbReference type="VEuPathDB" id="FungiDB:UREG_06053"/>
<dbReference type="GeneID" id="8438959"/>
<reference evidence="2" key="1">
    <citation type="journal article" date="2009" name="Genome Res.">
        <title>Comparative genomic analyses of the human fungal pathogens Coccidioides and their relatives.</title>
        <authorList>
            <person name="Sharpton T.J."/>
            <person name="Stajich J.E."/>
            <person name="Rounsley S.D."/>
            <person name="Gardner M.J."/>
            <person name="Wortman J.R."/>
            <person name="Jordar V.S."/>
            <person name="Maiti R."/>
            <person name="Kodira C.D."/>
            <person name="Neafsey D.E."/>
            <person name="Zeng Q."/>
            <person name="Hung C.-Y."/>
            <person name="McMahan C."/>
            <person name="Muszewska A."/>
            <person name="Grynberg M."/>
            <person name="Mandel M.A."/>
            <person name="Kellner E.M."/>
            <person name="Barker B.M."/>
            <person name="Galgiani J.N."/>
            <person name="Orbach M.J."/>
            <person name="Kirkland T.N."/>
            <person name="Cole G.T."/>
            <person name="Henn M.R."/>
            <person name="Birren B.W."/>
            <person name="Taylor J.W."/>
        </authorList>
    </citation>
    <scope>NUCLEOTIDE SEQUENCE [LARGE SCALE GENOMIC DNA]</scope>
    <source>
        <strain evidence="2">UAMH 1704</strain>
    </source>
</reference>
<evidence type="ECO:0000313" key="2">
    <source>
        <dbReference type="Proteomes" id="UP000002058"/>
    </source>
</evidence>
<dbReference type="KEGG" id="ure:UREG_06053"/>
<keyword evidence="2" id="KW-1185">Reference proteome</keyword>
<protein>
    <submittedName>
        <fullName evidence="1">Uncharacterized protein</fullName>
    </submittedName>
</protein>
<dbReference type="InParanoid" id="C4JUB4"/>
<gene>
    <name evidence="1" type="ORF">UREG_06053</name>
</gene>
<dbReference type="HOGENOM" id="CLU_2905851_0_0_1"/>
<evidence type="ECO:0000313" key="1">
    <source>
        <dbReference type="EMBL" id="EEP81211.1"/>
    </source>
</evidence>
<dbReference type="RefSeq" id="XP_002585364.1">
    <property type="nucleotide sequence ID" value="XM_002585318.1"/>
</dbReference>
<accession>C4JUB4</accession>
<name>C4JUB4_UNCRE</name>
<dbReference type="OrthoDB" id="1898221at2759"/>
<organism evidence="1 2">
    <name type="scientific">Uncinocarpus reesii (strain UAMH 1704)</name>
    <dbReference type="NCBI Taxonomy" id="336963"/>
    <lineage>
        <taxon>Eukaryota</taxon>
        <taxon>Fungi</taxon>
        <taxon>Dikarya</taxon>
        <taxon>Ascomycota</taxon>
        <taxon>Pezizomycotina</taxon>
        <taxon>Eurotiomycetes</taxon>
        <taxon>Eurotiomycetidae</taxon>
        <taxon>Onygenales</taxon>
        <taxon>Onygenaceae</taxon>
        <taxon>Uncinocarpus</taxon>
    </lineage>
</organism>
<dbReference type="EMBL" id="CH476617">
    <property type="protein sequence ID" value="EEP81211.1"/>
    <property type="molecule type" value="Genomic_DNA"/>
</dbReference>
<sequence length="62" mass="6946">MTFAAGLAADLLRSQRLFLVKNMLSVDERLVVPEWSETALLPGMRGIDLLCFERQDAKAPQI</sequence>
<dbReference type="Proteomes" id="UP000002058">
    <property type="component" value="Unassembled WGS sequence"/>
</dbReference>
<proteinExistence type="predicted"/>